<dbReference type="EMBL" id="KQ414851">
    <property type="protein sequence ID" value="KOC60230.1"/>
    <property type="molecule type" value="Genomic_DNA"/>
</dbReference>
<feature type="non-terminal residue" evidence="1">
    <location>
        <position position="1"/>
    </location>
</feature>
<dbReference type="InterPro" id="IPR052709">
    <property type="entry name" value="Transposase-MT_Hybrid"/>
</dbReference>
<evidence type="ECO:0000313" key="1">
    <source>
        <dbReference type="EMBL" id="KOC60230.1"/>
    </source>
</evidence>
<keyword evidence="1" id="KW-0808">Transferase</keyword>
<name>A0A0L7QNM9_9HYME</name>
<dbReference type="GO" id="GO:0008168">
    <property type="term" value="F:methyltransferase activity"/>
    <property type="evidence" value="ECO:0007669"/>
    <property type="project" value="UniProtKB-KW"/>
</dbReference>
<protein>
    <submittedName>
        <fullName evidence="1">Histone-lysine N-methyltransferase SETMAR</fullName>
    </submittedName>
</protein>
<dbReference type="GO" id="GO:0032259">
    <property type="term" value="P:methylation"/>
    <property type="evidence" value="ECO:0007669"/>
    <property type="project" value="UniProtKB-KW"/>
</dbReference>
<dbReference type="InterPro" id="IPR036397">
    <property type="entry name" value="RNaseH_sf"/>
</dbReference>
<dbReference type="PANTHER" id="PTHR46060">
    <property type="entry name" value="MARINER MOS1 TRANSPOSASE-LIKE PROTEIN"/>
    <property type="match status" value="1"/>
</dbReference>
<reference evidence="1 2" key="1">
    <citation type="submission" date="2015-07" db="EMBL/GenBank/DDBJ databases">
        <title>The genome of Habropoda laboriosa.</title>
        <authorList>
            <person name="Pan H."/>
            <person name="Kapheim K."/>
        </authorList>
    </citation>
    <scope>NUCLEOTIDE SEQUENCE [LARGE SCALE GENOMIC DNA]</scope>
    <source>
        <strain evidence="1">0110345459</strain>
    </source>
</reference>
<proteinExistence type="predicted"/>
<dbReference type="Gene3D" id="3.30.420.10">
    <property type="entry name" value="Ribonuclease H-like superfamily/Ribonuclease H"/>
    <property type="match status" value="1"/>
</dbReference>
<accession>A0A0L7QNM9</accession>
<dbReference type="GO" id="GO:0003676">
    <property type="term" value="F:nucleic acid binding"/>
    <property type="evidence" value="ECO:0007669"/>
    <property type="project" value="InterPro"/>
</dbReference>
<organism evidence="1 2">
    <name type="scientific">Habropoda laboriosa</name>
    <dbReference type="NCBI Taxonomy" id="597456"/>
    <lineage>
        <taxon>Eukaryota</taxon>
        <taxon>Metazoa</taxon>
        <taxon>Ecdysozoa</taxon>
        <taxon>Arthropoda</taxon>
        <taxon>Hexapoda</taxon>
        <taxon>Insecta</taxon>
        <taxon>Pterygota</taxon>
        <taxon>Neoptera</taxon>
        <taxon>Endopterygota</taxon>
        <taxon>Hymenoptera</taxon>
        <taxon>Apocrita</taxon>
        <taxon>Aculeata</taxon>
        <taxon>Apoidea</taxon>
        <taxon>Anthophila</taxon>
        <taxon>Apidae</taxon>
        <taxon>Habropoda</taxon>
    </lineage>
</organism>
<dbReference type="Proteomes" id="UP000053825">
    <property type="component" value="Unassembled WGS sequence"/>
</dbReference>
<keyword evidence="2" id="KW-1185">Reference proteome</keyword>
<keyword evidence="1" id="KW-0489">Methyltransferase</keyword>
<sequence length="148" mass="17379">KPSLHSKKIMLAVQWSTSKLIHLSTKTENIRRGPILLHDNAKSKYKLLAHSPYFPDLSPTDFHFFRSLDISLTHKRFRKAFQQLLSPRDSDFYLHRINPRTPNRVIVAGTADVGSNMTQSYNLFRAQAKSHFFYFNRHYIVRSYINTL</sequence>
<dbReference type="PANTHER" id="PTHR46060:SF3">
    <property type="entry name" value="PROTEIN GVQW3"/>
    <property type="match status" value="1"/>
</dbReference>
<evidence type="ECO:0000313" key="2">
    <source>
        <dbReference type="Proteomes" id="UP000053825"/>
    </source>
</evidence>
<dbReference type="AlphaFoldDB" id="A0A0L7QNM9"/>
<dbReference type="STRING" id="597456.A0A0L7QNM9"/>
<gene>
    <name evidence="1" type="ORF">WH47_07812</name>
</gene>